<accession>A0A562UYU7</accession>
<feature type="domain" description="HAMP" evidence="17">
    <location>
        <begin position="14"/>
        <end position="59"/>
    </location>
</feature>
<evidence type="ECO:0000256" key="10">
    <source>
        <dbReference type="ARBA" id="ARBA00023012"/>
    </source>
</evidence>
<dbReference type="CDD" id="cd06225">
    <property type="entry name" value="HAMP"/>
    <property type="match status" value="9"/>
</dbReference>
<feature type="region of interest" description="Disordered" evidence="14">
    <location>
        <begin position="1292"/>
        <end position="1323"/>
    </location>
</feature>
<evidence type="ECO:0000256" key="5">
    <source>
        <dbReference type="ARBA" id="ARBA00022553"/>
    </source>
</evidence>
<dbReference type="Gene3D" id="3.30.565.10">
    <property type="entry name" value="Histidine kinase-like ATPase, C-terminal domain"/>
    <property type="match status" value="1"/>
</dbReference>
<dbReference type="OrthoDB" id="9810730at2"/>
<organism evidence="18 19">
    <name type="scientific">Stackebrandtia albiflava</name>
    <dbReference type="NCBI Taxonomy" id="406432"/>
    <lineage>
        <taxon>Bacteria</taxon>
        <taxon>Bacillati</taxon>
        <taxon>Actinomycetota</taxon>
        <taxon>Actinomycetes</taxon>
        <taxon>Glycomycetales</taxon>
        <taxon>Glycomycetaceae</taxon>
        <taxon>Stackebrandtia</taxon>
    </lineage>
</organism>
<dbReference type="InterPro" id="IPR003661">
    <property type="entry name" value="HisK_dim/P_dom"/>
</dbReference>
<dbReference type="Proteomes" id="UP000321617">
    <property type="component" value="Unassembled WGS sequence"/>
</dbReference>
<keyword evidence="19" id="KW-1185">Reference proteome</keyword>
<evidence type="ECO:0000256" key="11">
    <source>
        <dbReference type="ARBA" id="ARBA00074306"/>
    </source>
</evidence>
<evidence type="ECO:0000256" key="3">
    <source>
        <dbReference type="ARBA" id="ARBA00006402"/>
    </source>
</evidence>
<sequence length="1464" mass="157215">MTGTQVAVTDDTLLESLAEGLRKLEAGDFTVRLPRGEGVAGLVADRFNGLAERSDRHTRELQLISRVVGREGRLNERLDVEHLDGSWRTGAEAVNGLVDDVVRPTSEIARVLNAVAEGDLAQRAHLEIEGRPLRGEFRGIAETVNRMVDLLAAFADEVTRVAREVGVDGKLGGQADIQGVSGRWRSLTDSVNTMASNLTNQVRSIARVTNAIAAGDLDQTVDVDAKGEVAELADTINSLTNTLQVFAGEVTRVAREVGTEGKLGGQAEVPGVAGTWKDLTENVNSMASNLTEQVRNIATVATAVAQGDLSQKISVAAQGEILELKNTVNTMVDQLSSFAGEVTRVAREVGTEGRLGGQAQVYGVSGTWRDLTENVNQLARNLTDQVRNIASVTKAVAQGDMSQKITVDAQGEVAALKNTVNTMVDQLSSFGDEVNRLAREVGTQGRLGGQANVSGVSGIWKDLTQNVNLMAFNLTEQVRNISAVATAVALGDLSQKITVDAQGEIHELKNTMNTMVEQLSRFADEVTRVAREVGTEGRLGGQANVREASGIWKELTDNVNQMASNLTEQVRNIATVATAVAEGDLSQTITVDAQGEILQLKNTMNTMVDQLSSFAGEVTRVAREVGTEGKLGGQAEVRGVSGTWKDLTDNVNSMASNLTEQVRNIATVTKAVEQGDLNQKITVDAQGEILELKNTVNTMVDQLSSFAGEVTRVAREVGTEGRLGGQAEVKDVSGTWRALTDNVNGLATTLTNQLRSIAQVADSVAQGDLTQSVNVEAAGEVAELRESINQMIVALRETTTKNADADWMNSNLARVSGLLQGQREVGEVCRMIMNEVTPLVEAQTGTFFTKETKGDGSERFSLTGWYGYAQPGTEVVYAPGEGLVGQAAASRHTIRVTDIPDGYLTIRSGLGEATPADVVIMPIQFEGEPLGVVEFASFHKFSPLHISFLERLGTNIGTALNNIAANARQDALLTESRRMADEIRERSYELQRANDELEETARQLGAQNREIEIKNRDVENARIGLEEKAEQLAQASRYKSEFLANISHELRTPLNSLLLLARLLAENTEANLTDKQIDFAKTIHSAGSDLLALIDDILDLSKIEAGRMDVDPHEVSFAELFGHAEQNFRPQAEEKGLDFSVEIAPGTPATFVTDSQKLQQVLRNLLSNAVKFTDSGGSVSLRVDTVASDVMFGIPSLDNAERVYGFSVTDSGIGISDDKLTLIFEPFQQADGGTARKYGGTGLGLSISKSYAELLGGTVTIDTREGEGSTFTLYVPDRLAAEPFNVSDLPMALPEPEPAEGDSGDWQNRPILRGGSGSSEDHRPAMAELEGSTVLIVDDDVRNVFALTAALEMHGITVVYADNGADGIARLTEREDVDIVLMDAMMPDMDGNETTRAIRRIPRFADLPVIFLTAKAMPADRDASFDAGASSYVTKPVDLDELLDLMAYWIAGGDNAAAGQEDAG</sequence>
<dbReference type="Pfam" id="PF00512">
    <property type="entry name" value="HisKA"/>
    <property type="match status" value="1"/>
</dbReference>
<evidence type="ECO:0000256" key="8">
    <source>
        <dbReference type="ARBA" id="ARBA00022777"/>
    </source>
</evidence>
<evidence type="ECO:0000256" key="6">
    <source>
        <dbReference type="ARBA" id="ARBA00022679"/>
    </source>
</evidence>
<dbReference type="EC" id="2.7.13.3" evidence="4"/>
<dbReference type="InterPro" id="IPR036890">
    <property type="entry name" value="HATPase_C_sf"/>
</dbReference>
<feature type="domain" description="HAMP" evidence="17">
    <location>
        <begin position="472"/>
        <end position="524"/>
    </location>
</feature>
<evidence type="ECO:0000313" key="18">
    <source>
        <dbReference type="EMBL" id="TWJ10779.1"/>
    </source>
</evidence>
<dbReference type="SMART" id="SM00387">
    <property type="entry name" value="HATPase_c"/>
    <property type="match status" value="1"/>
</dbReference>
<dbReference type="GO" id="GO:0000155">
    <property type="term" value="F:phosphorelay sensor kinase activity"/>
    <property type="evidence" value="ECO:0007669"/>
    <property type="project" value="InterPro"/>
</dbReference>
<feature type="domain" description="HAMP" evidence="17">
    <location>
        <begin position="748"/>
        <end position="800"/>
    </location>
</feature>
<dbReference type="FunFam" id="1.20.120.1530:FF:000002">
    <property type="entry name" value="Two-component osmosensing histidine kinase"/>
    <property type="match status" value="5"/>
</dbReference>
<evidence type="ECO:0000256" key="1">
    <source>
        <dbReference type="ARBA" id="ARBA00000085"/>
    </source>
</evidence>
<dbReference type="Gene3D" id="1.20.120.1530">
    <property type="match status" value="5"/>
</dbReference>
<feature type="domain" description="HAMP" evidence="17">
    <location>
        <begin position="196"/>
        <end position="248"/>
    </location>
</feature>
<keyword evidence="7" id="KW-0812">Transmembrane</keyword>
<feature type="domain" description="Response regulatory" evidence="16">
    <location>
        <begin position="1333"/>
        <end position="1450"/>
    </location>
</feature>
<dbReference type="PRINTS" id="PR00344">
    <property type="entry name" value="BCTRLSENSOR"/>
</dbReference>
<dbReference type="SUPFAM" id="SSF58104">
    <property type="entry name" value="Methyl-accepting chemotaxis protein (MCP) signaling domain"/>
    <property type="match status" value="2"/>
</dbReference>
<dbReference type="GO" id="GO:0005886">
    <property type="term" value="C:plasma membrane"/>
    <property type="evidence" value="ECO:0007669"/>
    <property type="project" value="UniProtKB-SubCell"/>
</dbReference>
<feature type="domain" description="HAMP" evidence="17">
    <location>
        <begin position="288"/>
        <end position="340"/>
    </location>
</feature>
<dbReference type="Gene3D" id="1.10.8.500">
    <property type="entry name" value="HAMP domain in histidine kinase"/>
    <property type="match status" value="1"/>
</dbReference>
<dbReference type="Pfam" id="PF18947">
    <property type="entry name" value="HAMP_2"/>
    <property type="match status" value="4"/>
</dbReference>
<dbReference type="CDD" id="cd00082">
    <property type="entry name" value="HisKA"/>
    <property type="match status" value="1"/>
</dbReference>
<dbReference type="Pfam" id="PF02518">
    <property type="entry name" value="HATPase_c"/>
    <property type="match status" value="1"/>
</dbReference>
<dbReference type="SUPFAM" id="SSF55874">
    <property type="entry name" value="ATPase domain of HSP90 chaperone/DNA topoisomerase II/histidine kinase"/>
    <property type="match status" value="1"/>
</dbReference>
<dbReference type="InterPro" id="IPR003660">
    <property type="entry name" value="HAMP_dom"/>
</dbReference>
<feature type="domain" description="HAMP" evidence="17">
    <location>
        <begin position="99"/>
        <end position="156"/>
    </location>
</feature>
<dbReference type="Gene3D" id="1.10.287.130">
    <property type="match status" value="1"/>
</dbReference>
<dbReference type="SUPFAM" id="SSF55781">
    <property type="entry name" value="GAF domain-like"/>
    <property type="match status" value="1"/>
</dbReference>
<gene>
    <name evidence="18" type="ORF">LX16_4203</name>
</gene>
<evidence type="ECO:0000256" key="12">
    <source>
        <dbReference type="PROSITE-ProRule" id="PRU00169"/>
    </source>
</evidence>
<dbReference type="SMART" id="SM00388">
    <property type="entry name" value="HisKA"/>
    <property type="match status" value="1"/>
</dbReference>
<dbReference type="PROSITE" id="PS50109">
    <property type="entry name" value="HIS_KIN"/>
    <property type="match status" value="1"/>
</dbReference>
<dbReference type="FunFam" id="3.30.565.10:FF:000010">
    <property type="entry name" value="Sensor histidine kinase RcsC"/>
    <property type="match status" value="1"/>
</dbReference>
<feature type="modified residue" description="4-aspartylphosphate" evidence="12">
    <location>
        <position position="1383"/>
    </location>
</feature>
<dbReference type="Gene3D" id="3.30.450.40">
    <property type="match status" value="1"/>
</dbReference>
<evidence type="ECO:0000259" key="16">
    <source>
        <dbReference type="PROSITE" id="PS50110"/>
    </source>
</evidence>
<dbReference type="SUPFAM" id="SSF52172">
    <property type="entry name" value="CheY-like"/>
    <property type="match status" value="1"/>
</dbReference>
<dbReference type="PROSITE" id="PS50885">
    <property type="entry name" value="HAMP"/>
    <property type="match status" value="9"/>
</dbReference>
<evidence type="ECO:0000256" key="13">
    <source>
        <dbReference type="SAM" id="Coils"/>
    </source>
</evidence>
<feature type="coiled-coil region" evidence="13">
    <location>
        <begin position="980"/>
        <end position="1035"/>
    </location>
</feature>
<evidence type="ECO:0000259" key="15">
    <source>
        <dbReference type="PROSITE" id="PS50109"/>
    </source>
</evidence>
<feature type="domain" description="HAMP" evidence="17">
    <location>
        <begin position="564"/>
        <end position="616"/>
    </location>
</feature>
<keyword evidence="10" id="KW-0902">Two-component regulatory system</keyword>
<feature type="domain" description="Histidine kinase" evidence="15">
    <location>
        <begin position="1045"/>
        <end position="1279"/>
    </location>
</feature>
<evidence type="ECO:0000256" key="7">
    <source>
        <dbReference type="ARBA" id="ARBA00022692"/>
    </source>
</evidence>
<dbReference type="InterPro" id="IPR036097">
    <property type="entry name" value="HisK_dim/P_sf"/>
</dbReference>
<dbReference type="EMBL" id="VLLL01000007">
    <property type="protein sequence ID" value="TWJ10779.1"/>
    <property type="molecule type" value="Genomic_DNA"/>
</dbReference>
<dbReference type="RefSeq" id="WP_147141776.1">
    <property type="nucleotide sequence ID" value="NZ_BAABIJ010000003.1"/>
</dbReference>
<dbReference type="CDD" id="cd17546">
    <property type="entry name" value="REC_hyHK_CKI1_RcsC-like"/>
    <property type="match status" value="1"/>
</dbReference>
<feature type="domain" description="HAMP" evidence="17">
    <location>
        <begin position="656"/>
        <end position="708"/>
    </location>
</feature>
<comment type="caution">
    <text evidence="18">The sequence shown here is derived from an EMBL/GenBank/DDBJ whole genome shotgun (WGS) entry which is preliminary data.</text>
</comment>
<feature type="domain" description="HAMP" evidence="17">
    <location>
        <begin position="380"/>
        <end position="432"/>
    </location>
</feature>
<comment type="subcellular location">
    <subcellularLocation>
        <location evidence="2">Cell membrane</location>
    </subcellularLocation>
</comment>
<dbReference type="InterPro" id="IPR003018">
    <property type="entry name" value="GAF"/>
</dbReference>
<proteinExistence type="inferred from homology"/>
<dbReference type="Pfam" id="PF13185">
    <property type="entry name" value="GAF_2"/>
    <property type="match status" value="1"/>
</dbReference>
<keyword evidence="5 12" id="KW-0597">Phosphoprotein</keyword>
<dbReference type="SUPFAM" id="SSF47384">
    <property type="entry name" value="Homodimeric domain of signal transducing histidine kinase"/>
    <property type="match status" value="1"/>
</dbReference>
<name>A0A562UYU7_9ACTN</name>
<comment type="similarity">
    <text evidence="3">In the N-terminal section; belongs to the phytochrome family.</text>
</comment>
<dbReference type="Pfam" id="PF00072">
    <property type="entry name" value="Response_reg"/>
    <property type="match status" value="1"/>
</dbReference>
<reference evidence="18 19" key="1">
    <citation type="journal article" date="2013" name="Stand. Genomic Sci.">
        <title>Genomic Encyclopedia of Type Strains, Phase I: The one thousand microbial genomes (KMG-I) project.</title>
        <authorList>
            <person name="Kyrpides N.C."/>
            <person name="Woyke T."/>
            <person name="Eisen J.A."/>
            <person name="Garrity G."/>
            <person name="Lilburn T.G."/>
            <person name="Beck B.J."/>
            <person name="Whitman W.B."/>
            <person name="Hugenholtz P."/>
            <person name="Klenk H.P."/>
        </authorList>
    </citation>
    <scope>NUCLEOTIDE SEQUENCE [LARGE SCALE GENOMIC DNA]</scope>
    <source>
        <strain evidence="18 19">DSM 45044</strain>
    </source>
</reference>
<dbReference type="InterPro" id="IPR005467">
    <property type="entry name" value="His_kinase_dom"/>
</dbReference>
<keyword evidence="8 18" id="KW-0418">Kinase</keyword>
<dbReference type="InterPro" id="IPR004358">
    <property type="entry name" value="Sig_transdc_His_kin-like_C"/>
</dbReference>
<keyword evidence="9" id="KW-1133">Transmembrane helix</keyword>
<keyword evidence="6" id="KW-0808">Transferase</keyword>
<comment type="catalytic activity">
    <reaction evidence="1">
        <text>ATP + protein L-histidine = ADP + protein N-phospho-L-histidine.</text>
        <dbReference type="EC" id="2.7.13.3"/>
    </reaction>
</comment>
<dbReference type="InterPro" id="IPR029016">
    <property type="entry name" value="GAF-like_dom_sf"/>
</dbReference>
<dbReference type="SMART" id="SM00065">
    <property type="entry name" value="GAF"/>
    <property type="match status" value="1"/>
</dbReference>
<dbReference type="SMART" id="SM00448">
    <property type="entry name" value="REC"/>
    <property type="match status" value="1"/>
</dbReference>
<dbReference type="InterPro" id="IPR001789">
    <property type="entry name" value="Sig_transdc_resp-reg_receiver"/>
</dbReference>
<keyword evidence="13" id="KW-0175">Coiled coil</keyword>
<protein>
    <recommendedName>
        <fullName evidence="11">Circadian input-output histidine kinase CikA</fullName>
        <ecNumber evidence="4">2.7.13.3</ecNumber>
    </recommendedName>
</protein>
<dbReference type="PANTHER" id="PTHR45339:SF1">
    <property type="entry name" value="HYBRID SIGNAL TRANSDUCTION HISTIDINE KINASE J"/>
    <property type="match status" value="1"/>
</dbReference>
<evidence type="ECO:0000256" key="2">
    <source>
        <dbReference type="ARBA" id="ARBA00004236"/>
    </source>
</evidence>
<dbReference type="Pfam" id="PF00672">
    <property type="entry name" value="HAMP"/>
    <property type="match status" value="4"/>
</dbReference>
<keyword evidence="9" id="KW-0472">Membrane</keyword>
<dbReference type="InterPro" id="IPR011006">
    <property type="entry name" value="CheY-like_superfamily"/>
</dbReference>
<dbReference type="PROSITE" id="PS50110">
    <property type="entry name" value="RESPONSE_REGULATORY"/>
    <property type="match status" value="1"/>
</dbReference>
<evidence type="ECO:0000313" key="19">
    <source>
        <dbReference type="Proteomes" id="UP000321617"/>
    </source>
</evidence>
<dbReference type="Gene3D" id="3.40.50.2300">
    <property type="match status" value="1"/>
</dbReference>
<evidence type="ECO:0000256" key="4">
    <source>
        <dbReference type="ARBA" id="ARBA00012438"/>
    </source>
</evidence>
<dbReference type="SMART" id="SM00304">
    <property type="entry name" value="HAMP"/>
    <property type="match status" value="9"/>
</dbReference>
<evidence type="ECO:0000259" key="17">
    <source>
        <dbReference type="PROSITE" id="PS50885"/>
    </source>
</evidence>
<evidence type="ECO:0000256" key="14">
    <source>
        <dbReference type="SAM" id="MobiDB-lite"/>
    </source>
</evidence>
<dbReference type="InterPro" id="IPR003594">
    <property type="entry name" value="HATPase_dom"/>
</dbReference>
<dbReference type="PANTHER" id="PTHR45339">
    <property type="entry name" value="HYBRID SIGNAL TRANSDUCTION HISTIDINE KINASE J"/>
    <property type="match status" value="1"/>
</dbReference>
<dbReference type="CDD" id="cd16922">
    <property type="entry name" value="HATPase_EvgS-ArcB-TorS-like"/>
    <property type="match status" value="1"/>
</dbReference>
<evidence type="ECO:0000256" key="9">
    <source>
        <dbReference type="ARBA" id="ARBA00022989"/>
    </source>
</evidence>